<evidence type="ECO:0000313" key="8">
    <source>
        <dbReference type="EMBL" id="KAJ5131107.1"/>
    </source>
</evidence>
<comment type="caution">
    <text evidence="8">The sequence shown here is derived from an EMBL/GenBank/DDBJ whole genome shotgun (WGS) entry which is preliminary data.</text>
</comment>
<keyword evidence="5" id="KW-0325">Glycoprotein</keyword>
<proteinExistence type="inferred from homology"/>
<sequence>MLKFWLATLAGVGYASQTVLRPEPSASDFTTFHSLNSPHSIRIRQQNESLCAAGSAQYTGWLDIGPRHLFFWYFESQNDPVADPLTLWMNGGPGGSSLMGLFQENGPCLINEHGNGTVHNPWGWSRNSSLLYVDQPANVGFSYVDEGYTVARDSHEAAVDMHRFLQIFTSEIFPHHSSSDLHISGESYAGQYIPYLGVEILTQNKRYPSEPQINLKSCLIGNGFMSPKDTTFGYWETLCTTNPGVSTPVFNETRCNILAENMPRCMDVYDICTQNPDPAICAAAESVCYKGIVGWYEDESGKGGRNRYDITAPCYIDEICYQESAYVEKYLNSAAVWEALSPPEEVKEYKMESTKVADAFHTTPEGMTSSSEHVLSLLANGVHFLFYQGNLDLACNTAGAIRWTNSLSWKGQAEFSSKPLLPWVSTGRNEPVGTTKEVRVKLNGDAETASRFALVTVDGAGHLVPRDRPDVAFDLLTRWIAGDSFVRS</sequence>
<dbReference type="Proteomes" id="UP001149079">
    <property type="component" value="Unassembled WGS sequence"/>
</dbReference>
<name>A0A9W9GW23_9EURO</name>
<gene>
    <name evidence="8" type="ORF">N7515_007146</name>
</gene>
<keyword evidence="9" id="KW-1185">Reference proteome</keyword>
<dbReference type="OrthoDB" id="443318at2759"/>
<dbReference type="Gene3D" id="3.40.50.1820">
    <property type="entry name" value="alpha/beta hydrolase"/>
    <property type="match status" value="1"/>
</dbReference>
<dbReference type="InterPro" id="IPR033124">
    <property type="entry name" value="Ser_caboxypep_his_AS"/>
</dbReference>
<dbReference type="GO" id="GO:0006508">
    <property type="term" value="P:proteolysis"/>
    <property type="evidence" value="ECO:0007669"/>
    <property type="project" value="UniProtKB-KW"/>
</dbReference>
<dbReference type="Pfam" id="PF00450">
    <property type="entry name" value="Peptidase_S10"/>
    <property type="match status" value="1"/>
</dbReference>
<dbReference type="RefSeq" id="XP_056521486.1">
    <property type="nucleotide sequence ID" value="XM_056667890.1"/>
</dbReference>
<evidence type="ECO:0000256" key="3">
    <source>
        <dbReference type="ARBA" id="ARBA00022670"/>
    </source>
</evidence>
<dbReference type="PANTHER" id="PTHR11802:SF432">
    <property type="entry name" value="Y, PUTATIVE-RELATED"/>
    <property type="match status" value="1"/>
</dbReference>
<dbReference type="GO" id="GO:0072330">
    <property type="term" value="P:monocarboxylic acid biosynthetic process"/>
    <property type="evidence" value="ECO:0007669"/>
    <property type="project" value="UniProtKB-ARBA"/>
</dbReference>
<accession>A0A9W9GW23</accession>
<evidence type="ECO:0000256" key="2">
    <source>
        <dbReference type="ARBA" id="ARBA00022645"/>
    </source>
</evidence>
<keyword evidence="4 6" id="KW-0378">Hydrolase</keyword>
<organism evidence="8 9">
    <name type="scientific">Penicillium bovifimosum</name>
    <dbReference type="NCBI Taxonomy" id="126998"/>
    <lineage>
        <taxon>Eukaryota</taxon>
        <taxon>Fungi</taxon>
        <taxon>Dikarya</taxon>
        <taxon>Ascomycota</taxon>
        <taxon>Pezizomycotina</taxon>
        <taxon>Eurotiomycetes</taxon>
        <taxon>Eurotiomycetidae</taxon>
        <taxon>Eurotiales</taxon>
        <taxon>Aspergillaceae</taxon>
        <taxon>Penicillium</taxon>
    </lineage>
</organism>
<dbReference type="GO" id="GO:0004185">
    <property type="term" value="F:serine-type carboxypeptidase activity"/>
    <property type="evidence" value="ECO:0007669"/>
    <property type="project" value="UniProtKB-UniRule"/>
</dbReference>
<dbReference type="InterPro" id="IPR018202">
    <property type="entry name" value="Ser_caboxypep_ser_AS"/>
</dbReference>
<evidence type="ECO:0000256" key="5">
    <source>
        <dbReference type="ARBA" id="ARBA00023180"/>
    </source>
</evidence>
<keyword evidence="2 6" id="KW-0121">Carboxypeptidase</keyword>
<reference evidence="8" key="1">
    <citation type="submission" date="2022-11" db="EMBL/GenBank/DDBJ databases">
        <authorList>
            <person name="Petersen C."/>
        </authorList>
    </citation>
    <scope>NUCLEOTIDE SEQUENCE</scope>
    <source>
        <strain evidence="8">IBT 22155</strain>
    </source>
</reference>
<keyword evidence="7" id="KW-0732">Signal</keyword>
<dbReference type="InterPro" id="IPR001563">
    <property type="entry name" value="Peptidase_S10"/>
</dbReference>
<evidence type="ECO:0000313" key="9">
    <source>
        <dbReference type="Proteomes" id="UP001149079"/>
    </source>
</evidence>
<dbReference type="PRINTS" id="PR00724">
    <property type="entry name" value="CRBOXYPTASEC"/>
</dbReference>
<dbReference type="PROSITE" id="PS00131">
    <property type="entry name" value="CARBOXYPEPT_SER_SER"/>
    <property type="match status" value="1"/>
</dbReference>
<dbReference type="EC" id="3.4.16.-" evidence="6"/>
<dbReference type="EMBL" id="JAPQKL010000005">
    <property type="protein sequence ID" value="KAJ5131107.1"/>
    <property type="molecule type" value="Genomic_DNA"/>
</dbReference>
<feature type="signal peptide" evidence="7">
    <location>
        <begin position="1"/>
        <end position="15"/>
    </location>
</feature>
<evidence type="ECO:0000256" key="6">
    <source>
        <dbReference type="RuleBase" id="RU361156"/>
    </source>
</evidence>
<dbReference type="GO" id="GO:0017000">
    <property type="term" value="P:antibiotic biosynthetic process"/>
    <property type="evidence" value="ECO:0007669"/>
    <property type="project" value="UniProtKB-ARBA"/>
</dbReference>
<dbReference type="SUPFAM" id="SSF53474">
    <property type="entry name" value="alpha/beta-Hydrolases"/>
    <property type="match status" value="1"/>
</dbReference>
<dbReference type="PROSITE" id="PS00560">
    <property type="entry name" value="CARBOXYPEPT_SER_HIS"/>
    <property type="match status" value="1"/>
</dbReference>
<dbReference type="AlphaFoldDB" id="A0A9W9GW23"/>
<dbReference type="GeneID" id="81407060"/>
<dbReference type="Gene3D" id="1.10.287.410">
    <property type="match status" value="1"/>
</dbReference>
<evidence type="ECO:0000256" key="1">
    <source>
        <dbReference type="ARBA" id="ARBA00009431"/>
    </source>
</evidence>
<reference evidence="8" key="2">
    <citation type="journal article" date="2023" name="IMA Fungus">
        <title>Comparative genomic study of the Penicillium genus elucidates a diverse pangenome and 15 lateral gene transfer events.</title>
        <authorList>
            <person name="Petersen C."/>
            <person name="Sorensen T."/>
            <person name="Nielsen M.R."/>
            <person name="Sondergaard T.E."/>
            <person name="Sorensen J.L."/>
            <person name="Fitzpatrick D.A."/>
            <person name="Frisvad J.C."/>
            <person name="Nielsen K.L."/>
        </authorList>
    </citation>
    <scope>NUCLEOTIDE SEQUENCE</scope>
    <source>
        <strain evidence="8">IBT 22155</strain>
    </source>
</reference>
<protein>
    <recommendedName>
        <fullName evidence="6">Carboxypeptidase</fullName>
        <ecNumber evidence="6">3.4.16.-</ecNumber>
    </recommendedName>
</protein>
<comment type="similarity">
    <text evidence="1 6">Belongs to the peptidase S10 family.</text>
</comment>
<evidence type="ECO:0000256" key="7">
    <source>
        <dbReference type="SAM" id="SignalP"/>
    </source>
</evidence>
<keyword evidence="3 6" id="KW-0645">Protease</keyword>
<evidence type="ECO:0000256" key="4">
    <source>
        <dbReference type="ARBA" id="ARBA00022801"/>
    </source>
</evidence>
<feature type="chain" id="PRO_5040857669" description="Carboxypeptidase" evidence="7">
    <location>
        <begin position="16"/>
        <end position="488"/>
    </location>
</feature>
<dbReference type="GO" id="GO:0000324">
    <property type="term" value="C:fungal-type vacuole"/>
    <property type="evidence" value="ECO:0007669"/>
    <property type="project" value="TreeGrafter"/>
</dbReference>
<dbReference type="InterPro" id="IPR029058">
    <property type="entry name" value="AB_hydrolase_fold"/>
</dbReference>
<dbReference type="PANTHER" id="PTHR11802">
    <property type="entry name" value="SERINE PROTEASE FAMILY S10 SERINE CARBOXYPEPTIDASE"/>
    <property type="match status" value="1"/>
</dbReference>